<protein>
    <recommendedName>
        <fullName evidence="2">CAP-Gly domain-containing protein</fullName>
    </recommendedName>
</protein>
<sequence length="318" mass="35714">MDIVDDESNLRNATGFLYYVVNSGVVARGLHDSVEKVIRKGSLLEVLPTEDNGDEVIMKVLNDELLCIGKWDNTTVLYRCLRYTLMPVNPILLLALQAVPPLARITVAQNEQEFCQLTKLTVGEMVNYFLEDSKKDEPELALIKYKGVVEELGPGLYFGLEVLANNGDFNENGTKKYFTGTSGKTVFATLNQLGKYSRTKVSALVDTYNQASKRSDIETQRLLPRVGESLMPSNEKKVQYQNGGNKDSGNFKTTLVLHLKDKMTMPRHQSSSSVEKIEKLIELKALDQVNKLRDKVVVKGTKLITNSIFVAYNLYCRM</sequence>
<proteinExistence type="predicted"/>
<evidence type="ECO:0008006" key="2">
    <source>
        <dbReference type="Google" id="ProtNLM"/>
    </source>
</evidence>
<dbReference type="InterPro" id="IPR036859">
    <property type="entry name" value="CAP-Gly_dom_sf"/>
</dbReference>
<evidence type="ECO:0000313" key="1">
    <source>
        <dbReference type="EMBL" id="CAD7454363.1"/>
    </source>
</evidence>
<dbReference type="EMBL" id="OE000581">
    <property type="protein sequence ID" value="CAD7454363.1"/>
    <property type="molecule type" value="Genomic_DNA"/>
</dbReference>
<reference evidence="1" key="1">
    <citation type="submission" date="2020-11" db="EMBL/GenBank/DDBJ databases">
        <authorList>
            <person name="Tran Van P."/>
        </authorList>
    </citation>
    <scope>NUCLEOTIDE SEQUENCE</scope>
</reference>
<name>A0A7R9IAW3_9NEOP</name>
<accession>A0A7R9IAW3</accession>
<organism evidence="1">
    <name type="scientific">Timema tahoe</name>
    <dbReference type="NCBI Taxonomy" id="61484"/>
    <lineage>
        <taxon>Eukaryota</taxon>
        <taxon>Metazoa</taxon>
        <taxon>Ecdysozoa</taxon>
        <taxon>Arthropoda</taxon>
        <taxon>Hexapoda</taxon>
        <taxon>Insecta</taxon>
        <taxon>Pterygota</taxon>
        <taxon>Neoptera</taxon>
        <taxon>Polyneoptera</taxon>
        <taxon>Phasmatodea</taxon>
        <taxon>Timematodea</taxon>
        <taxon>Timematoidea</taxon>
        <taxon>Timematidae</taxon>
        <taxon>Timema</taxon>
    </lineage>
</organism>
<gene>
    <name evidence="1" type="ORF">TTEB3V08_LOCUS2470</name>
</gene>
<dbReference type="AlphaFoldDB" id="A0A7R9IAW3"/>
<dbReference type="SUPFAM" id="SSF74924">
    <property type="entry name" value="Cap-Gly domain"/>
    <property type="match status" value="1"/>
</dbReference>